<gene>
    <name evidence="1" type="ORF">CLNEO_06520</name>
</gene>
<dbReference type="PANTHER" id="PTHR39185:SF1">
    <property type="entry name" value="SWARMING MOTILITY PROTEIN SWRD"/>
    <property type="match status" value="1"/>
</dbReference>
<dbReference type="InterPro" id="IPR009384">
    <property type="entry name" value="SwrD-like"/>
</dbReference>
<reference evidence="1 2" key="1">
    <citation type="submission" date="2016-01" db="EMBL/GenBank/DDBJ databases">
        <title>Genome sequence of Clostridium neopropionicum X4, DSM-3847.</title>
        <authorList>
            <person name="Poehlein A."/>
            <person name="Beck M.H."/>
            <person name="Bengelsdorf F.R."/>
            <person name="Daniel R."/>
            <person name="Duerre P."/>
        </authorList>
    </citation>
    <scope>NUCLEOTIDE SEQUENCE [LARGE SCALE GENOMIC DNA]</scope>
    <source>
        <strain evidence="1 2">DSM-3847</strain>
    </source>
</reference>
<dbReference type="Proteomes" id="UP000070539">
    <property type="component" value="Unassembled WGS sequence"/>
</dbReference>
<dbReference type="AlphaFoldDB" id="A0A136WJ36"/>
<dbReference type="Pfam" id="PF06289">
    <property type="entry name" value="FlbD"/>
    <property type="match status" value="1"/>
</dbReference>
<evidence type="ECO:0000313" key="2">
    <source>
        <dbReference type="Proteomes" id="UP000070539"/>
    </source>
</evidence>
<name>A0A136WJ36_9FIRM</name>
<sequence length="67" mass="7767">MIKLTKLNGEKFVLNCEQIVAIECIPESKITLHNMSFYIVRETPDEIIEKAMKYLSLIHALNIHPKL</sequence>
<evidence type="ECO:0000313" key="1">
    <source>
        <dbReference type="EMBL" id="KXL54541.1"/>
    </source>
</evidence>
<accession>A0A136WJ36</accession>
<dbReference type="OrthoDB" id="9799862at2"/>
<dbReference type="PANTHER" id="PTHR39185">
    <property type="entry name" value="SWARMING MOTILITY PROTEIN SWRD"/>
    <property type="match status" value="1"/>
</dbReference>
<proteinExistence type="predicted"/>
<keyword evidence="1" id="KW-0282">Flagellum</keyword>
<keyword evidence="1" id="KW-0969">Cilium</keyword>
<keyword evidence="2" id="KW-1185">Reference proteome</keyword>
<organism evidence="1 2">
    <name type="scientific">Anaerotignum neopropionicum</name>
    <dbReference type="NCBI Taxonomy" id="36847"/>
    <lineage>
        <taxon>Bacteria</taxon>
        <taxon>Bacillati</taxon>
        <taxon>Bacillota</taxon>
        <taxon>Clostridia</taxon>
        <taxon>Lachnospirales</taxon>
        <taxon>Anaerotignaceae</taxon>
        <taxon>Anaerotignum</taxon>
    </lineage>
</organism>
<comment type="caution">
    <text evidence="1">The sequence shown here is derived from an EMBL/GenBank/DDBJ whole genome shotgun (WGS) entry which is preliminary data.</text>
</comment>
<protein>
    <submittedName>
        <fullName evidence="1">Flagellar protein (FlbD)</fullName>
    </submittedName>
</protein>
<keyword evidence="1" id="KW-0966">Cell projection</keyword>
<dbReference type="RefSeq" id="WP_066084422.1">
    <property type="nucleotide sequence ID" value="NZ_LRVM01000001.1"/>
</dbReference>
<dbReference type="EMBL" id="LRVM01000001">
    <property type="protein sequence ID" value="KXL54541.1"/>
    <property type="molecule type" value="Genomic_DNA"/>
</dbReference>
<dbReference type="STRING" id="36847.CLNEO_06520"/>